<dbReference type="PANTHER" id="PTHR43752">
    <property type="entry name" value="BNR/ASP-BOX REPEAT FAMILY PROTEIN"/>
    <property type="match status" value="1"/>
</dbReference>
<dbReference type="PANTHER" id="PTHR43752:SF2">
    <property type="entry name" value="BNR_ASP-BOX REPEAT FAMILY PROTEIN"/>
    <property type="match status" value="1"/>
</dbReference>
<dbReference type="SUPFAM" id="SSF50939">
    <property type="entry name" value="Sialidases"/>
    <property type="match status" value="1"/>
</dbReference>
<reference evidence="1 2" key="1">
    <citation type="submission" date="2019-07" db="EMBL/GenBank/DDBJ databases">
        <title>R&amp;d 2014.</title>
        <authorList>
            <person name="Klenk H.-P."/>
        </authorList>
    </citation>
    <scope>NUCLEOTIDE SEQUENCE [LARGE SCALE GENOMIC DNA]</scope>
    <source>
        <strain evidence="1 2">DSM 43912</strain>
    </source>
</reference>
<dbReference type="EMBL" id="VLLP01000001">
    <property type="protein sequence ID" value="TWJ29030.1"/>
    <property type="molecule type" value="Genomic_DNA"/>
</dbReference>
<dbReference type="InterPro" id="IPR011040">
    <property type="entry name" value="Sialidase"/>
</dbReference>
<accession>A0A562WFI4</accession>
<dbReference type="CDD" id="cd15482">
    <property type="entry name" value="Sialidase_non-viral"/>
    <property type="match status" value="1"/>
</dbReference>
<dbReference type="Pfam" id="PF13088">
    <property type="entry name" value="BNR_2"/>
    <property type="match status" value="1"/>
</dbReference>
<evidence type="ECO:0000313" key="1">
    <source>
        <dbReference type="EMBL" id="TWJ29030.1"/>
    </source>
</evidence>
<sequence length="336" mass="36074">MTRRHFVARDVPGQCHGSTVCALDGTFVVAWFEGDHEGAANSRIRLCAGTGDEWSEPVVVSGDLAPCWNPVLHRRVDGDLLLYFKVGTTIGAWRTWLVTSGDGGLTWSTPRPLVAGGEGGRGPVRVPPLRLPSGRLLAGASTESWGQRPRWDAFVDISDDDGLTWRRTPDLSIDHDTFPGAGVIQPTLWSTGTGEVRLLARSTAGRLVASTSTDDGETWSPGALSVVPNNNSGVSACADGRTVHLAHNPTTGDWASRAPLVVSVSTDDGDTWRPWLTLEESTPESAGREGYRPADSGVRTTGANEFSYPCLIRTPEGLAVTYTWQRRGIVLALLHP</sequence>
<organism evidence="1 2">
    <name type="scientific">Micromonospora sagamiensis</name>
    <dbReference type="NCBI Taxonomy" id="47875"/>
    <lineage>
        <taxon>Bacteria</taxon>
        <taxon>Bacillati</taxon>
        <taxon>Actinomycetota</taxon>
        <taxon>Actinomycetes</taxon>
        <taxon>Micromonosporales</taxon>
        <taxon>Micromonosporaceae</taxon>
        <taxon>Micromonospora</taxon>
    </lineage>
</organism>
<proteinExistence type="predicted"/>
<gene>
    <name evidence="1" type="ORF">JD81_02536</name>
</gene>
<dbReference type="AlphaFoldDB" id="A0A562WFI4"/>
<comment type="caution">
    <text evidence="1">The sequence shown here is derived from an EMBL/GenBank/DDBJ whole genome shotgun (WGS) entry which is preliminary data.</text>
</comment>
<dbReference type="Gene3D" id="2.120.10.10">
    <property type="match status" value="1"/>
</dbReference>
<dbReference type="RefSeq" id="WP_145817673.1">
    <property type="nucleotide sequence ID" value="NZ_AP023438.1"/>
</dbReference>
<dbReference type="InterPro" id="IPR036278">
    <property type="entry name" value="Sialidase_sf"/>
</dbReference>
<dbReference type="OrthoDB" id="41724at2"/>
<evidence type="ECO:0000313" key="2">
    <source>
        <dbReference type="Proteomes" id="UP000319728"/>
    </source>
</evidence>
<keyword evidence="2" id="KW-1185">Reference proteome</keyword>
<dbReference type="Proteomes" id="UP000319728">
    <property type="component" value="Unassembled WGS sequence"/>
</dbReference>
<protein>
    <submittedName>
        <fullName evidence="1">Putative neuraminidase</fullName>
    </submittedName>
</protein>
<name>A0A562WFI4_9ACTN</name>